<dbReference type="GO" id="GO:0004519">
    <property type="term" value="F:endonuclease activity"/>
    <property type="evidence" value="ECO:0007669"/>
    <property type="project" value="UniProtKB-KW"/>
</dbReference>
<evidence type="ECO:0000259" key="3">
    <source>
        <dbReference type="SMART" id="SM00477"/>
    </source>
</evidence>
<feature type="domain" description="DNA/RNA non-specific endonuclease/pyrophosphatase/phosphodiesterase" evidence="4">
    <location>
        <begin position="90"/>
        <end position="281"/>
    </location>
</feature>
<dbReference type="SMART" id="SM00892">
    <property type="entry name" value="Endonuclease_NS"/>
    <property type="match status" value="1"/>
</dbReference>
<keyword evidence="5" id="KW-0540">Nuclease</keyword>
<protein>
    <submittedName>
        <fullName evidence="5">Endonuclease G</fullName>
    </submittedName>
</protein>
<keyword evidence="2" id="KW-0479">Metal-binding</keyword>
<dbReference type="EMBL" id="VJWE01000018">
    <property type="protein sequence ID" value="TWG33215.1"/>
    <property type="molecule type" value="Genomic_DNA"/>
</dbReference>
<dbReference type="SMART" id="SM00477">
    <property type="entry name" value="NUC"/>
    <property type="match status" value="1"/>
</dbReference>
<feature type="active site" description="Proton acceptor" evidence="1">
    <location>
        <position position="154"/>
    </location>
</feature>
<dbReference type="AlphaFoldDB" id="A0A561XAS3"/>
<keyword evidence="5" id="KW-0378">Hydrolase</keyword>
<dbReference type="InterPro" id="IPR040255">
    <property type="entry name" value="Non-specific_endonuclease"/>
</dbReference>
<feature type="domain" description="ENPP1-3/EXOG-like endonuclease/phosphodiesterase" evidence="3">
    <location>
        <begin position="91"/>
        <end position="281"/>
    </location>
</feature>
<feature type="binding site" evidence="2">
    <location>
        <position position="184"/>
    </location>
    <ligand>
        <name>Mg(2+)</name>
        <dbReference type="ChEBI" id="CHEBI:18420"/>
        <note>catalytic</note>
    </ligand>
</feature>
<dbReference type="PANTHER" id="PTHR13966:SF5">
    <property type="entry name" value="ENDONUCLEASE G, MITOCHONDRIAL"/>
    <property type="match status" value="1"/>
</dbReference>
<proteinExistence type="predicted"/>
<dbReference type="PANTHER" id="PTHR13966">
    <property type="entry name" value="ENDONUCLEASE RELATED"/>
    <property type="match status" value="1"/>
</dbReference>
<organism evidence="5 6">
    <name type="scientific">Acidovorax delafieldii</name>
    <name type="common">Pseudomonas delafieldii</name>
    <dbReference type="NCBI Taxonomy" id="47920"/>
    <lineage>
        <taxon>Bacteria</taxon>
        <taxon>Pseudomonadati</taxon>
        <taxon>Pseudomonadota</taxon>
        <taxon>Betaproteobacteria</taxon>
        <taxon>Burkholderiales</taxon>
        <taxon>Comamonadaceae</taxon>
        <taxon>Acidovorax</taxon>
    </lineage>
</organism>
<dbReference type="InterPro" id="IPR020821">
    <property type="entry name" value="ENPP1-3/EXOG-like_nuc-like"/>
</dbReference>
<name>A0A561XAS3_ACIDE</name>
<dbReference type="InterPro" id="IPR044925">
    <property type="entry name" value="His-Me_finger_sf"/>
</dbReference>
<dbReference type="InterPro" id="IPR001604">
    <property type="entry name" value="Endo_G_ENPP1-like_dom"/>
</dbReference>
<dbReference type="GO" id="GO:0016787">
    <property type="term" value="F:hydrolase activity"/>
    <property type="evidence" value="ECO:0007669"/>
    <property type="project" value="InterPro"/>
</dbReference>
<sequence length="282" mass="31169">MLQSGSVLFDPNAPSVNRLFYWPGRVRLAAVLALSLASVALPNLSWARFPQFDSAALLTPEPTSFAQCPQFFANGIPPAITPRPQLRELCYEAFAVLHSGTTKTPVFVAQRLNRQMLDGANEKRAKRFFADARLPSGERAELEDYKNSGYSRGHMAPAGDMATPTSMAQSFSLANMVPQNAQHNGGAWNKIEQDTRHYVKRAKGDVFVITGPVFTDAGPRIGANGVKVPTHLYKLVYDATTNKAWAHWQANREGEMVDRPISYQELVKRTGVELMPVATVRH</sequence>
<dbReference type="SUPFAM" id="SSF54060">
    <property type="entry name" value="His-Me finger endonucleases"/>
    <property type="match status" value="1"/>
</dbReference>
<dbReference type="Gene3D" id="3.40.570.10">
    <property type="entry name" value="Extracellular Endonuclease, subunit A"/>
    <property type="match status" value="1"/>
</dbReference>
<dbReference type="GO" id="GO:0046872">
    <property type="term" value="F:metal ion binding"/>
    <property type="evidence" value="ECO:0007669"/>
    <property type="project" value="UniProtKB-KW"/>
</dbReference>
<dbReference type="Proteomes" id="UP000321485">
    <property type="component" value="Unassembled WGS sequence"/>
</dbReference>
<accession>A0A561XAS3</accession>
<reference evidence="5 6" key="1">
    <citation type="journal article" date="2015" name="Stand. Genomic Sci.">
        <title>Genomic Encyclopedia of Bacterial and Archaeal Type Strains, Phase III: the genomes of soil and plant-associated and newly described type strains.</title>
        <authorList>
            <person name="Whitman W.B."/>
            <person name="Woyke T."/>
            <person name="Klenk H.P."/>
            <person name="Zhou Y."/>
            <person name="Lilburn T.G."/>
            <person name="Beck B.J."/>
            <person name="De Vos P."/>
            <person name="Vandamme P."/>
            <person name="Eisen J.A."/>
            <person name="Garrity G."/>
            <person name="Hugenholtz P."/>
            <person name="Kyrpides N.C."/>
        </authorList>
    </citation>
    <scope>NUCLEOTIDE SEQUENCE [LARGE SCALE GENOMIC DNA]</scope>
    <source>
        <strain evidence="5 6">DSM 64</strain>
    </source>
</reference>
<keyword evidence="5" id="KW-0255">Endonuclease</keyword>
<evidence type="ECO:0000313" key="5">
    <source>
        <dbReference type="EMBL" id="TWG33215.1"/>
    </source>
</evidence>
<evidence type="ECO:0000313" key="6">
    <source>
        <dbReference type="Proteomes" id="UP000321485"/>
    </source>
</evidence>
<dbReference type="GO" id="GO:0003676">
    <property type="term" value="F:nucleic acid binding"/>
    <property type="evidence" value="ECO:0007669"/>
    <property type="project" value="InterPro"/>
</dbReference>
<evidence type="ECO:0000256" key="2">
    <source>
        <dbReference type="PIRSR" id="PIRSR640255-2"/>
    </source>
</evidence>
<dbReference type="InterPro" id="IPR044929">
    <property type="entry name" value="DNA/RNA_non-sp_Endonuclease_sf"/>
</dbReference>
<comment type="caution">
    <text evidence="5">The sequence shown here is derived from an EMBL/GenBank/DDBJ whole genome shotgun (WGS) entry which is preliminary data.</text>
</comment>
<gene>
    <name evidence="5" type="ORF">ATF69_4290</name>
</gene>
<evidence type="ECO:0000256" key="1">
    <source>
        <dbReference type="PIRSR" id="PIRSR640255-1"/>
    </source>
</evidence>
<evidence type="ECO:0000259" key="4">
    <source>
        <dbReference type="SMART" id="SM00892"/>
    </source>
</evidence>
<dbReference type="Pfam" id="PF01223">
    <property type="entry name" value="Endonuclease_NS"/>
    <property type="match status" value="1"/>
</dbReference>